<dbReference type="InterPro" id="IPR025671">
    <property type="entry name" value="HXXEE"/>
</dbReference>
<dbReference type="EMBL" id="LUUH01000062">
    <property type="protein sequence ID" value="OAI02355.1"/>
    <property type="molecule type" value="Genomic_DNA"/>
</dbReference>
<name>A0A177MAG5_METMH</name>
<feature type="transmembrane region" description="Helical" evidence="1">
    <location>
        <begin position="72"/>
        <end position="96"/>
    </location>
</feature>
<comment type="caution">
    <text evidence="2">The sequence shown here is derived from an EMBL/GenBank/DDBJ whole genome shotgun (WGS) entry which is preliminary data.</text>
</comment>
<dbReference type="RefSeq" id="WP_064037205.1">
    <property type="nucleotide sequence ID" value="NZ_LUUH01000062.1"/>
</dbReference>
<dbReference type="AlphaFoldDB" id="A0A177MAG5"/>
<feature type="transmembrane region" description="Helical" evidence="1">
    <location>
        <begin position="132"/>
        <end position="148"/>
    </location>
</feature>
<protein>
    <recommendedName>
        <fullName evidence="4">HXXEE domain-containing protein</fullName>
    </recommendedName>
</protein>
<evidence type="ECO:0000256" key="1">
    <source>
        <dbReference type="SAM" id="Phobius"/>
    </source>
</evidence>
<reference evidence="2 3" key="1">
    <citation type="submission" date="2016-03" db="EMBL/GenBank/DDBJ databases">
        <authorList>
            <person name="Ploux O."/>
        </authorList>
    </citation>
    <scope>NUCLEOTIDE SEQUENCE [LARGE SCALE GENOMIC DNA]</scope>
    <source>
        <strain evidence="2 3">R-45371</strain>
    </source>
</reference>
<dbReference type="Proteomes" id="UP000077763">
    <property type="component" value="Unassembled WGS sequence"/>
</dbReference>
<keyword evidence="1" id="KW-0472">Membrane</keyword>
<dbReference type="Pfam" id="PF13787">
    <property type="entry name" value="HXXEE"/>
    <property type="match status" value="1"/>
</dbReference>
<feature type="transmembrane region" description="Helical" evidence="1">
    <location>
        <begin position="33"/>
        <end position="51"/>
    </location>
</feature>
<feature type="transmembrane region" description="Helical" evidence="1">
    <location>
        <begin position="102"/>
        <end position="125"/>
    </location>
</feature>
<evidence type="ECO:0000313" key="2">
    <source>
        <dbReference type="EMBL" id="OAI02355.1"/>
    </source>
</evidence>
<feature type="transmembrane region" description="Helical" evidence="1">
    <location>
        <begin position="7"/>
        <end position="27"/>
    </location>
</feature>
<accession>A0A177MAG5</accession>
<organism evidence="2 3">
    <name type="scientific">Methylomonas methanica</name>
    <dbReference type="NCBI Taxonomy" id="421"/>
    <lineage>
        <taxon>Bacteria</taxon>
        <taxon>Pseudomonadati</taxon>
        <taxon>Pseudomonadota</taxon>
        <taxon>Gammaproteobacteria</taxon>
        <taxon>Methylococcales</taxon>
        <taxon>Methylococcaceae</taxon>
        <taxon>Methylomonas</taxon>
    </lineage>
</organism>
<keyword evidence="1" id="KW-1133">Transmembrane helix</keyword>
<feature type="transmembrane region" description="Helical" evidence="1">
    <location>
        <begin position="160"/>
        <end position="180"/>
    </location>
</feature>
<gene>
    <name evidence="2" type="ORF">A1353_16310</name>
</gene>
<keyword evidence="1" id="KW-0812">Transmembrane</keyword>
<proteinExistence type="predicted"/>
<evidence type="ECO:0000313" key="3">
    <source>
        <dbReference type="Proteomes" id="UP000077763"/>
    </source>
</evidence>
<evidence type="ECO:0008006" key="4">
    <source>
        <dbReference type="Google" id="ProtNLM"/>
    </source>
</evidence>
<sequence>MLNRIIVNWVYGGFTAGLLLLLLMPLLTASWSTALTATFILLPVYMLHQYEEHDHDRFRLFFNATIGKGKDVLSPTAVFITNVPGVWGVITLSLYLGAAGNVGWALIAVYLVLVNALVHVIHAFVFRGYNPGLGTALALFIPLGAYALRQVQIAGGGTPMFHAIGLVAAIAIHAAILLHVRRQL</sequence>